<evidence type="ECO:0000313" key="4">
    <source>
        <dbReference type="Proteomes" id="UP000219465"/>
    </source>
</evidence>
<dbReference type="InterPro" id="IPR025240">
    <property type="entry name" value="DUF4189"/>
</dbReference>
<feature type="domain" description="DUF4189" evidence="2">
    <location>
        <begin position="32"/>
        <end position="124"/>
    </location>
</feature>
<dbReference type="Proteomes" id="UP000219465">
    <property type="component" value="Unassembled WGS sequence"/>
</dbReference>
<sequence>MRQAASSIGIQATLALAFVIMGASSAVSADNFGAIAFSKSTGAYGYSYDHQSRQNAEAVAMNECRSRSRGCKVAIWFKNACGSVAIGPNGWGSAWAGSRGNAERAALSNCSKHTRNCKVLAWTCTTR</sequence>
<evidence type="ECO:0000259" key="2">
    <source>
        <dbReference type="Pfam" id="PF13827"/>
    </source>
</evidence>
<protein>
    <submittedName>
        <fullName evidence="3">Uncharacterized protein DUF4189</fullName>
    </submittedName>
</protein>
<name>A0A286HLE3_9HYPH</name>
<organism evidence="3 4">
    <name type="scientific">Hoeflea halophila</name>
    <dbReference type="NCBI Taxonomy" id="714899"/>
    <lineage>
        <taxon>Bacteria</taxon>
        <taxon>Pseudomonadati</taxon>
        <taxon>Pseudomonadota</taxon>
        <taxon>Alphaproteobacteria</taxon>
        <taxon>Hyphomicrobiales</taxon>
        <taxon>Rhizobiaceae</taxon>
        <taxon>Hoeflea</taxon>
    </lineage>
</organism>
<feature type="signal peptide" evidence="1">
    <location>
        <begin position="1"/>
        <end position="29"/>
    </location>
</feature>
<reference evidence="4" key="1">
    <citation type="submission" date="2017-08" db="EMBL/GenBank/DDBJ databases">
        <authorList>
            <person name="Varghese N."/>
            <person name="Submissions S."/>
        </authorList>
    </citation>
    <scope>NUCLEOTIDE SEQUENCE [LARGE SCALE GENOMIC DNA]</scope>
    <source>
        <strain evidence="4">KCTC 23107</strain>
    </source>
</reference>
<evidence type="ECO:0000313" key="3">
    <source>
        <dbReference type="EMBL" id="SOE08316.1"/>
    </source>
</evidence>
<gene>
    <name evidence="3" type="ORF">SAMN05877838_0027</name>
</gene>
<evidence type="ECO:0000256" key="1">
    <source>
        <dbReference type="SAM" id="SignalP"/>
    </source>
</evidence>
<dbReference type="OrthoDB" id="8448441at2"/>
<proteinExistence type="predicted"/>
<dbReference type="RefSeq" id="WP_097103871.1">
    <property type="nucleotide sequence ID" value="NZ_OCPC01000001.1"/>
</dbReference>
<dbReference type="AlphaFoldDB" id="A0A286HLE3"/>
<keyword evidence="1" id="KW-0732">Signal</keyword>
<feature type="chain" id="PRO_5012357625" evidence="1">
    <location>
        <begin position="30"/>
        <end position="127"/>
    </location>
</feature>
<keyword evidence="4" id="KW-1185">Reference proteome</keyword>
<accession>A0A286HLE3</accession>
<dbReference type="Pfam" id="PF13827">
    <property type="entry name" value="DUF4189"/>
    <property type="match status" value="1"/>
</dbReference>
<dbReference type="EMBL" id="OCPC01000001">
    <property type="protein sequence ID" value="SOE08316.1"/>
    <property type="molecule type" value="Genomic_DNA"/>
</dbReference>